<organism evidence="1 2">
    <name type="scientific">Eumeta variegata</name>
    <name type="common">Bagworm moth</name>
    <name type="synonym">Eumeta japonica</name>
    <dbReference type="NCBI Taxonomy" id="151549"/>
    <lineage>
        <taxon>Eukaryota</taxon>
        <taxon>Metazoa</taxon>
        <taxon>Ecdysozoa</taxon>
        <taxon>Arthropoda</taxon>
        <taxon>Hexapoda</taxon>
        <taxon>Insecta</taxon>
        <taxon>Pterygota</taxon>
        <taxon>Neoptera</taxon>
        <taxon>Endopterygota</taxon>
        <taxon>Lepidoptera</taxon>
        <taxon>Glossata</taxon>
        <taxon>Ditrysia</taxon>
        <taxon>Tineoidea</taxon>
        <taxon>Psychidae</taxon>
        <taxon>Oiketicinae</taxon>
        <taxon>Eumeta</taxon>
    </lineage>
</organism>
<evidence type="ECO:0000313" key="1">
    <source>
        <dbReference type="EMBL" id="GBP67942.1"/>
    </source>
</evidence>
<keyword evidence="2" id="KW-1185">Reference proteome</keyword>
<gene>
    <name evidence="1" type="ORF">EVAR_25338_1</name>
</gene>
<sequence>MIYLVCSGVQRKGETTSMRGEQIVCSLLADKLMSISGRQDNNELAKRLRIESRACPLFCGRRFVFGLLDRSEPPFDRPESFTKLYEKLNWQRTSGKRSKACAAAGGRGSRSSTRYCAVGFNLARRTSVGPTRAGLTSSVSHDPGVGNLRLASHMRLFGCEAAAL</sequence>
<protein>
    <submittedName>
        <fullName evidence="1">Uncharacterized protein</fullName>
    </submittedName>
</protein>
<comment type="caution">
    <text evidence="1">The sequence shown here is derived from an EMBL/GenBank/DDBJ whole genome shotgun (WGS) entry which is preliminary data.</text>
</comment>
<dbReference type="AlphaFoldDB" id="A0A4C1XZF0"/>
<name>A0A4C1XZF0_EUMVA</name>
<dbReference type="EMBL" id="BGZK01000997">
    <property type="protein sequence ID" value="GBP67942.1"/>
    <property type="molecule type" value="Genomic_DNA"/>
</dbReference>
<accession>A0A4C1XZF0</accession>
<reference evidence="1 2" key="1">
    <citation type="journal article" date="2019" name="Commun. Biol.">
        <title>The bagworm genome reveals a unique fibroin gene that provides high tensile strength.</title>
        <authorList>
            <person name="Kono N."/>
            <person name="Nakamura H."/>
            <person name="Ohtoshi R."/>
            <person name="Tomita M."/>
            <person name="Numata K."/>
            <person name="Arakawa K."/>
        </authorList>
    </citation>
    <scope>NUCLEOTIDE SEQUENCE [LARGE SCALE GENOMIC DNA]</scope>
</reference>
<dbReference type="Proteomes" id="UP000299102">
    <property type="component" value="Unassembled WGS sequence"/>
</dbReference>
<proteinExistence type="predicted"/>
<evidence type="ECO:0000313" key="2">
    <source>
        <dbReference type="Proteomes" id="UP000299102"/>
    </source>
</evidence>